<dbReference type="OrthoDB" id="688030at2759"/>
<dbReference type="HOGENOM" id="CLU_081112_0_0_1"/>
<dbReference type="AlphaFoldDB" id="J3MFM7"/>
<reference evidence="2" key="1">
    <citation type="journal article" date="2013" name="Nat. Commun.">
        <title>Whole-genome sequencing of Oryza brachyantha reveals mechanisms underlying Oryza genome evolution.</title>
        <authorList>
            <person name="Chen J."/>
            <person name="Huang Q."/>
            <person name="Gao D."/>
            <person name="Wang J."/>
            <person name="Lang Y."/>
            <person name="Liu T."/>
            <person name="Li B."/>
            <person name="Bai Z."/>
            <person name="Luis Goicoechea J."/>
            <person name="Liang C."/>
            <person name="Chen C."/>
            <person name="Zhang W."/>
            <person name="Sun S."/>
            <person name="Liao Y."/>
            <person name="Zhang X."/>
            <person name="Yang L."/>
            <person name="Song C."/>
            <person name="Wang M."/>
            <person name="Shi J."/>
            <person name="Liu G."/>
            <person name="Liu J."/>
            <person name="Zhou H."/>
            <person name="Zhou W."/>
            <person name="Yu Q."/>
            <person name="An N."/>
            <person name="Chen Y."/>
            <person name="Cai Q."/>
            <person name="Wang B."/>
            <person name="Liu B."/>
            <person name="Min J."/>
            <person name="Huang Y."/>
            <person name="Wu H."/>
            <person name="Li Z."/>
            <person name="Zhang Y."/>
            <person name="Yin Y."/>
            <person name="Song W."/>
            <person name="Jiang J."/>
            <person name="Jackson S.A."/>
            <person name="Wing R.A."/>
            <person name="Wang J."/>
            <person name="Chen M."/>
        </authorList>
    </citation>
    <scope>NUCLEOTIDE SEQUENCE [LARGE SCALE GENOMIC DNA]</scope>
    <source>
        <strain evidence="2">cv. IRGC 101232</strain>
    </source>
</reference>
<feature type="compositionally biased region" description="Basic and acidic residues" evidence="1">
    <location>
        <begin position="247"/>
        <end position="259"/>
    </location>
</feature>
<evidence type="ECO:0000313" key="2">
    <source>
        <dbReference type="EnsemblPlants" id="OB06G28210.1"/>
    </source>
</evidence>
<evidence type="ECO:0000313" key="3">
    <source>
        <dbReference type="Proteomes" id="UP000006038"/>
    </source>
</evidence>
<feature type="region of interest" description="Disordered" evidence="1">
    <location>
        <begin position="242"/>
        <end position="283"/>
    </location>
</feature>
<protein>
    <submittedName>
        <fullName evidence="2">Uncharacterized protein</fullName>
    </submittedName>
</protein>
<reference evidence="2" key="2">
    <citation type="submission" date="2013-04" db="UniProtKB">
        <authorList>
            <consortium name="EnsemblPlants"/>
        </authorList>
    </citation>
    <scope>IDENTIFICATION</scope>
</reference>
<proteinExistence type="predicted"/>
<sequence length="283" mass="31784">MMNQMTLSSIVVRPVIVAARGPSRLPPTLHLRRCTGGPPQYRLTSNLPNTAAPPCACATAIASPWLDHDDVTEISIYEVIAWSAEEAMELIKKIPPPAAAHDVGTLPPPSLPAPAHDVGKLLRKYERLLHRAEARSIDMFAGSKRLVRCHLMAWEAYEAMRPALLGVGHMTAGEALCECIRRGDVNDGSRDIEPRLLAAFGVRPESLPADLMERHFVAGAMYAAMETRSCAWRRARRLKRVERRNRRREEGDEERRKREEEEEDQNPPPQGDRRRLRETPSLA</sequence>
<dbReference type="GeneID" id="107304362"/>
<evidence type="ECO:0000256" key="1">
    <source>
        <dbReference type="SAM" id="MobiDB-lite"/>
    </source>
</evidence>
<dbReference type="EnsemblPlants" id="OB06G28210.1">
    <property type="protein sequence ID" value="OB06G28210.1"/>
    <property type="gene ID" value="OB06G28210"/>
</dbReference>
<dbReference type="Gramene" id="OB06G28210.1">
    <property type="protein sequence ID" value="OB06G28210.1"/>
    <property type="gene ID" value="OB06G28210"/>
</dbReference>
<dbReference type="Proteomes" id="UP000006038">
    <property type="component" value="Chromosome 6"/>
</dbReference>
<feature type="compositionally biased region" description="Basic and acidic residues" evidence="1">
    <location>
        <begin position="271"/>
        <end position="283"/>
    </location>
</feature>
<dbReference type="OMA" id="RCHAMAW"/>
<name>J3MFM7_ORYBR</name>
<dbReference type="KEGG" id="obr:107304362"/>
<keyword evidence="3" id="KW-1185">Reference proteome</keyword>
<accession>J3MFM7</accession>
<organism evidence="2">
    <name type="scientific">Oryza brachyantha</name>
    <name type="common">malo sina</name>
    <dbReference type="NCBI Taxonomy" id="4533"/>
    <lineage>
        <taxon>Eukaryota</taxon>
        <taxon>Viridiplantae</taxon>
        <taxon>Streptophyta</taxon>
        <taxon>Embryophyta</taxon>
        <taxon>Tracheophyta</taxon>
        <taxon>Spermatophyta</taxon>
        <taxon>Magnoliopsida</taxon>
        <taxon>Liliopsida</taxon>
        <taxon>Poales</taxon>
        <taxon>Poaceae</taxon>
        <taxon>BOP clade</taxon>
        <taxon>Oryzoideae</taxon>
        <taxon>Oryzeae</taxon>
        <taxon>Oryzinae</taxon>
        <taxon>Oryza</taxon>
    </lineage>
</organism>